<dbReference type="EMBL" id="CALNXI010000311">
    <property type="protein sequence ID" value="CAH3024618.1"/>
    <property type="molecule type" value="Genomic_DNA"/>
</dbReference>
<evidence type="ECO:0000313" key="1">
    <source>
        <dbReference type="EMBL" id="CAH3024618.1"/>
    </source>
</evidence>
<sequence length="371" mass="42018">HKSQLIKGCFLRFPPQIKELSGRNLQATRMKYFVTVFLFALVAGIRSEYFEDLVLNDGEIPPRHPYFQCKIDLYDCMFHDDTKGWWTCTKEYVTCMKQLIPPRPQSVQCTIDLYYCFKENQIGNFECTSRFGSCLNKELPSFIQACNKEVAQCWSSASDYNIAAKFKCCTSFAYCFLNGPTPAPSIAALKVEDASQMQNVSGGIQCKKDLRGCLRAGEDKNVCFKKYKACMYALVPPYVQCKVDLYNCFKDGNETKTGCLSKYKTCMASLLPTMPYFVIFINKDMANPDHLLLQCQIDLYDCNNREDKTAAECLTDYKTCMAQLIPPYVETCNQEFKECENNASGFLEKAKCATNFAVCLKNGGPTTAPAL</sequence>
<name>A0ABN8M4R6_9CNID</name>
<comment type="caution">
    <text evidence="1">The sequence shown here is derived from an EMBL/GenBank/DDBJ whole genome shotgun (WGS) entry which is preliminary data.</text>
</comment>
<dbReference type="Proteomes" id="UP001159427">
    <property type="component" value="Unassembled WGS sequence"/>
</dbReference>
<organism evidence="1 2">
    <name type="scientific">Porites evermanni</name>
    <dbReference type="NCBI Taxonomy" id="104178"/>
    <lineage>
        <taxon>Eukaryota</taxon>
        <taxon>Metazoa</taxon>
        <taxon>Cnidaria</taxon>
        <taxon>Anthozoa</taxon>
        <taxon>Hexacorallia</taxon>
        <taxon>Scleractinia</taxon>
        <taxon>Fungiina</taxon>
        <taxon>Poritidae</taxon>
        <taxon>Porites</taxon>
    </lineage>
</organism>
<reference evidence="1 2" key="1">
    <citation type="submission" date="2022-05" db="EMBL/GenBank/DDBJ databases">
        <authorList>
            <consortium name="Genoscope - CEA"/>
            <person name="William W."/>
        </authorList>
    </citation>
    <scope>NUCLEOTIDE SEQUENCE [LARGE SCALE GENOMIC DNA]</scope>
</reference>
<keyword evidence="2" id="KW-1185">Reference proteome</keyword>
<feature type="non-terminal residue" evidence="1">
    <location>
        <position position="1"/>
    </location>
</feature>
<proteinExistence type="predicted"/>
<protein>
    <submittedName>
        <fullName evidence="1">Uncharacterized protein</fullName>
    </submittedName>
</protein>
<gene>
    <name evidence="1" type="ORF">PEVE_00023466</name>
</gene>
<accession>A0ABN8M4R6</accession>
<evidence type="ECO:0000313" key="2">
    <source>
        <dbReference type="Proteomes" id="UP001159427"/>
    </source>
</evidence>